<geneLocation type="mitochondrion" evidence="1"/>
<evidence type="ECO:0000313" key="1">
    <source>
        <dbReference type="EMBL" id="AKZ29835.1"/>
    </source>
</evidence>
<reference evidence="1" key="1">
    <citation type="journal article" date="2015" name="Mitochondrial DNA">
        <title>Complete mitochondrial genome of Pseudoperonospora cubensis.</title>
        <authorList>
            <person name="Lu W.J."/>
            <person name="Hu W.G."/>
            <person name="Wang G.P."/>
        </authorList>
    </citation>
    <scope>NUCLEOTIDE SEQUENCE</scope>
</reference>
<protein>
    <submittedName>
        <fullName evidence="1">Uncharacterized protein</fullName>
    </submittedName>
</protein>
<dbReference type="RefSeq" id="YP_009164898.1">
    <property type="nucleotide sequence ID" value="NC_027859.1"/>
</dbReference>
<gene>
    <name evidence="1" type="primary">orf76</name>
</gene>
<dbReference type="EMBL" id="KT072718">
    <property type="protein sequence ID" value="AKZ29835.1"/>
    <property type="molecule type" value="Genomic_DNA"/>
</dbReference>
<accession>A0A0U2GJ49</accession>
<dbReference type="GeneID" id="25769171"/>
<organism evidence="1">
    <name type="scientific">Pseudoperonospora cubensis</name>
    <name type="common">Downy midlew of cucurbits</name>
    <dbReference type="NCBI Taxonomy" id="143453"/>
    <lineage>
        <taxon>Eukaryota</taxon>
        <taxon>Sar</taxon>
        <taxon>Stramenopiles</taxon>
        <taxon>Oomycota</taxon>
        <taxon>Peronosporomycetes</taxon>
        <taxon>Peronosporales</taxon>
        <taxon>Peronosporaceae</taxon>
        <taxon>Pseudoperonospora</taxon>
    </lineage>
</organism>
<keyword evidence="1" id="KW-0496">Mitochondrion</keyword>
<dbReference type="AlphaFoldDB" id="A0A0U2GJ49"/>
<sequence length="76" mass="9056">MLSSQNLNYQYMNKNKKNFIYKNKIILTNGSSLKITSIKYIKNYQLNSKIFKETKINQILSSDFNKNKINFIKKIN</sequence>
<name>A0A0U2GJ49_PSECC</name>
<proteinExistence type="predicted"/>
<reference evidence="1" key="2">
    <citation type="submission" date="2015-06" db="EMBL/GenBank/DDBJ databases">
        <authorList>
            <person name="Hoefler B.C."/>
            <person name="Straight P.D."/>
        </authorList>
    </citation>
    <scope>NUCLEOTIDE SEQUENCE</scope>
</reference>